<dbReference type="InterPro" id="IPR017943">
    <property type="entry name" value="Bactericidal_perm-incr_a/b_dom"/>
</dbReference>
<sequence>MLAEVSLQNLVFKDYRLTGKLSIDSFKISGLQSVVTGIDEGSLEFLINALNELLIAQDMSKKLKDGKLIN</sequence>
<dbReference type="WBParaSite" id="PSU_v2.g17988.t1">
    <property type="protein sequence ID" value="PSU_v2.g17988.t1"/>
    <property type="gene ID" value="PSU_v2.g17988"/>
</dbReference>
<dbReference type="SUPFAM" id="SSF55394">
    <property type="entry name" value="Bactericidal permeability-increasing protein, BPI"/>
    <property type="match status" value="1"/>
</dbReference>
<dbReference type="Proteomes" id="UP000887577">
    <property type="component" value="Unplaced"/>
</dbReference>
<evidence type="ECO:0000313" key="1">
    <source>
        <dbReference type="Proteomes" id="UP000887577"/>
    </source>
</evidence>
<dbReference type="AlphaFoldDB" id="A0A914YCM2"/>
<proteinExistence type="predicted"/>
<protein>
    <submittedName>
        <fullName evidence="2">Uncharacterized protein</fullName>
    </submittedName>
</protein>
<reference evidence="2" key="1">
    <citation type="submission" date="2022-11" db="UniProtKB">
        <authorList>
            <consortium name="WormBaseParasite"/>
        </authorList>
    </citation>
    <scope>IDENTIFICATION</scope>
</reference>
<dbReference type="GO" id="GO:0008289">
    <property type="term" value="F:lipid binding"/>
    <property type="evidence" value="ECO:0007669"/>
    <property type="project" value="InterPro"/>
</dbReference>
<accession>A0A914YCM2</accession>
<name>A0A914YCM2_9BILA</name>
<organism evidence="1 2">
    <name type="scientific">Panagrolaimus superbus</name>
    <dbReference type="NCBI Taxonomy" id="310955"/>
    <lineage>
        <taxon>Eukaryota</taxon>
        <taxon>Metazoa</taxon>
        <taxon>Ecdysozoa</taxon>
        <taxon>Nematoda</taxon>
        <taxon>Chromadorea</taxon>
        <taxon>Rhabditida</taxon>
        <taxon>Tylenchina</taxon>
        <taxon>Panagrolaimomorpha</taxon>
        <taxon>Panagrolaimoidea</taxon>
        <taxon>Panagrolaimidae</taxon>
        <taxon>Panagrolaimus</taxon>
    </lineage>
</organism>
<dbReference type="Gene3D" id="3.15.20.10">
    <property type="entry name" value="Bactericidal permeability-increasing protein, domain 2"/>
    <property type="match status" value="1"/>
</dbReference>
<keyword evidence="1" id="KW-1185">Reference proteome</keyword>
<evidence type="ECO:0000313" key="2">
    <source>
        <dbReference type="WBParaSite" id="PSU_v2.g17988.t1"/>
    </source>
</evidence>